<dbReference type="Proteomes" id="UP000271624">
    <property type="component" value="Unassembled WGS sequence"/>
</dbReference>
<dbReference type="InterPro" id="IPR036397">
    <property type="entry name" value="RNaseH_sf"/>
</dbReference>
<evidence type="ECO:0000259" key="1">
    <source>
        <dbReference type="Pfam" id="PF13358"/>
    </source>
</evidence>
<dbReference type="AlphaFoldDB" id="A0A433UH47"/>
<dbReference type="Gene3D" id="3.30.420.10">
    <property type="entry name" value="Ribonuclease H-like superfamily/Ribonuclease H"/>
    <property type="match status" value="1"/>
</dbReference>
<proteinExistence type="predicted"/>
<dbReference type="InterPro" id="IPR038717">
    <property type="entry name" value="Tc1-like_DDE_dom"/>
</dbReference>
<sequence>MQAVSPENLIFIDEAGVNISLIRRLARATKGQRAHGTRPQKRSKNVSVIGAIGLKGIITKYSLLGATDGLTFEAFISQNLVPQLWEGACVVMDNCSIHKGGEIEKLIEAAGAKVIYLPPYSPDFSPIENCWSKIKSILRSIGARNYPDLAQAIEAAFKKVSLNDIRNWFTHCCYCTSLD</sequence>
<dbReference type="GO" id="GO:0003676">
    <property type="term" value="F:nucleic acid binding"/>
    <property type="evidence" value="ECO:0007669"/>
    <property type="project" value="InterPro"/>
</dbReference>
<name>A0A433UH47_9CYAN</name>
<protein>
    <recommendedName>
        <fullName evidence="1">Tc1-like transposase DDE domain-containing protein</fullName>
    </recommendedName>
</protein>
<comment type="caution">
    <text evidence="2">The sequence shown here is derived from an EMBL/GenBank/DDBJ whole genome shotgun (WGS) entry which is preliminary data.</text>
</comment>
<feature type="domain" description="Tc1-like transposase DDE" evidence="1">
    <location>
        <begin position="9"/>
        <end position="140"/>
    </location>
</feature>
<evidence type="ECO:0000313" key="3">
    <source>
        <dbReference type="Proteomes" id="UP000271624"/>
    </source>
</evidence>
<keyword evidence="3" id="KW-1185">Reference proteome</keyword>
<dbReference type="NCBIfam" id="NF033545">
    <property type="entry name" value="transpos_IS630"/>
    <property type="match status" value="1"/>
</dbReference>
<dbReference type="PANTHER" id="PTHR46564:SF1">
    <property type="entry name" value="TRANSPOSASE"/>
    <property type="match status" value="1"/>
</dbReference>
<organism evidence="2 3">
    <name type="scientific">Dulcicalothrix desertica PCC 7102</name>
    <dbReference type="NCBI Taxonomy" id="232991"/>
    <lineage>
        <taxon>Bacteria</taxon>
        <taxon>Bacillati</taxon>
        <taxon>Cyanobacteriota</taxon>
        <taxon>Cyanophyceae</taxon>
        <taxon>Nostocales</taxon>
        <taxon>Calotrichaceae</taxon>
        <taxon>Dulcicalothrix</taxon>
    </lineage>
</organism>
<gene>
    <name evidence="2" type="ORF">DSM106972_097040</name>
</gene>
<reference evidence="2" key="2">
    <citation type="journal article" date="2019" name="Genome Biol. Evol.">
        <title>Day and night: Metabolic profiles and evolutionary relationships of six axenic non-marine cyanobacteria.</title>
        <authorList>
            <person name="Will S.E."/>
            <person name="Henke P."/>
            <person name="Boedeker C."/>
            <person name="Huang S."/>
            <person name="Brinkmann H."/>
            <person name="Rohde M."/>
            <person name="Jarek M."/>
            <person name="Friedl T."/>
            <person name="Seufert S."/>
            <person name="Schumacher M."/>
            <person name="Overmann J."/>
            <person name="Neumann-Schaal M."/>
            <person name="Petersen J."/>
        </authorList>
    </citation>
    <scope>NUCLEOTIDE SEQUENCE [LARGE SCALE GENOMIC DNA]</scope>
    <source>
        <strain evidence="2">PCC 7102</strain>
    </source>
</reference>
<reference evidence="2" key="1">
    <citation type="submission" date="2018-12" db="EMBL/GenBank/DDBJ databases">
        <authorList>
            <person name="Will S."/>
            <person name="Neumann-Schaal M."/>
            <person name="Henke P."/>
        </authorList>
    </citation>
    <scope>NUCLEOTIDE SEQUENCE</scope>
    <source>
        <strain evidence="2">PCC 7102</strain>
    </source>
</reference>
<dbReference type="Pfam" id="PF13358">
    <property type="entry name" value="DDE_3"/>
    <property type="match status" value="1"/>
</dbReference>
<accession>A0A433UH47</accession>
<evidence type="ECO:0000313" key="2">
    <source>
        <dbReference type="EMBL" id="RUS93152.1"/>
    </source>
</evidence>
<dbReference type="InterPro" id="IPR047655">
    <property type="entry name" value="Transpos_IS630-like"/>
</dbReference>
<dbReference type="EMBL" id="RSCL01000062">
    <property type="protein sequence ID" value="RUS93152.1"/>
    <property type="molecule type" value="Genomic_DNA"/>
</dbReference>
<dbReference type="PANTHER" id="PTHR46564">
    <property type="entry name" value="TRANSPOSASE"/>
    <property type="match status" value="1"/>
</dbReference>
<dbReference type="RefSeq" id="WP_267901245.1">
    <property type="nucleotide sequence ID" value="NZ_RSCL01000062.1"/>
</dbReference>